<dbReference type="OrthoDB" id="10585675at2759"/>
<proteinExistence type="predicted"/>
<feature type="compositionally biased region" description="Polar residues" evidence="1">
    <location>
        <begin position="116"/>
        <end position="133"/>
    </location>
</feature>
<feature type="compositionally biased region" description="Low complexity" evidence="1">
    <location>
        <begin position="89"/>
        <end position="110"/>
    </location>
</feature>
<evidence type="ECO:0000256" key="1">
    <source>
        <dbReference type="SAM" id="MobiDB-lite"/>
    </source>
</evidence>
<reference evidence="3" key="1">
    <citation type="submission" date="2021-06" db="EMBL/GenBank/DDBJ databases">
        <authorList>
            <person name="Kallberg Y."/>
            <person name="Tangrot J."/>
            <person name="Rosling A."/>
        </authorList>
    </citation>
    <scope>NUCLEOTIDE SEQUENCE</scope>
    <source>
        <strain evidence="3">BR232B</strain>
    </source>
</reference>
<feature type="region of interest" description="Disordered" evidence="1">
    <location>
        <begin position="182"/>
        <end position="229"/>
    </location>
</feature>
<evidence type="ECO:0000313" key="3">
    <source>
        <dbReference type="EMBL" id="CAG8507589.1"/>
    </source>
</evidence>
<feature type="region of interest" description="Disordered" evidence="1">
    <location>
        <begin position="80"/>
        <end position="154"/>
    </location>
</feature>
<dbReference type="Proteomes" id="UP000789739">
    <property type="component" value="Unassembled WGS sequence"/>
</dbReference>
<sequence length="349" mass="38551">MATGNAETVFSETNQEIASPHPSLEVSGHQEVREDLRGMSVYSNVSSNASTSNTPSIYTSYAQEQSVLGQPVVSRESFLGQPVQPVQREPSPLSQQQFPPPNQSQQEQFQRVPTPLGQQFQREPSPLGQQFQREPSPLSQQSQPSPPSQQFQSPPIQQFENQQPQVHQFRTQSHLYQAQDLSELPSNPSTQNQYYPPPAEPPPDVLPLVPPYSPSSQLSTASNSPHLSNKPIAVVNNPYPTSMLPGQNVLIDNNINGTQQTTETKSEASSSPPKMKKRPLYRKRKFWVCLIILVVVLIGAGIGLYLGLHKKPKKTKQCVVVIPDCSPLNACQFTGSDGCPQFKCQRTCS</sequence>
<feature type="region of interest" description="Disordered" evidence="1">
    <location>
        <begin position="1"/>
        <end position="28"/>
    </location>
</feature>
<protein>
    <submittedName>
        <fullName evidence="3">2494_t:CDS:1</fullName>
    </submittedName>
</protein>
<feature type="compositionally biased region" description="Low complexity" evidence="1">
    <location>
        <begin position="135"/>
        <end position="154"/>
    </location>
</feature>
<feature type="compositionally biased region" description="Polar residues" evidence="1">
    <location>
        <begin position="182"/>
        <end position="193"/>
    </location>
</feature>
<comment type="caution">
    <text evidence="3">The sequence shown here is derived from an EMBL/GenBank/DDBJ whole genome shotgun (WGS) entry which is preliminary data.</text>
</comment>
<gene>
    <name evidence="3" type="ORF">PBRASI_LOCUS2939</name>
</gene>
<evidence type="ECO:0000256" key="2">
    <source>
        <dbReference type="SAM" id="Phobius"/>
    </source>
</evidence>
<name>A0A9N8ZUX4_9GLOM</name>
<dbReference type="AlphaFoldDB" id="A0A9N8ZUX4"/>
<keyword evidence="2" id="KW-0472">Membrane</keyword>
<feature type="compositionally biased region" description="Polar residues" evidence="1">
    <location>
        <begin position="1"/>
        <end position="17"/>
    </location>
</feature>
<organism evidence="3 4">
    <name type="scientific">Paraglomus brasilianum</name>
    <dbReference type="NCBI Taxonomy" id="144538"/>
    <lineage>
        <taxon>Eukaryota</taxon>
        <taxon>Fungi</taxon>
        <taxon>Fungi incertae sedis</taxon>
        <taxon>Mucoromycota</taxon>
        <taxon>Glomeromycotina</taxon>
        <taxon>Glomeromycetes</taxon>
        <taxon>Paraglomerales</taxon>
        <taxon>Paraglomeraceae</taxon>
        <taxon>Paraglomus</taxon>
    </lineage>
</organism>
<keyword evidence="2" id="KW-0812">Transmembrane</keyword>
<dbReference type="EMBL" id="CAJVPI010000247">
    <property type="protein sequence ID" value="CAG8507589.1"/>
    <property type="molecule type" value="Genomic_DNA"/>
</dbReference>
<feature type="transmembrane region" description="Helical" evidence="2">
    <location>
        <begin position="286"/>
        <end position="308"/>
    </location>
</feature>
<accession>A0A9N8ZUX4</accession>
<feature type="compositionally biased region" description="Pro residues" evidence="1">
    <location>
        <begin position="195"/>
        <end position="213"/>
    </location>
</feature>
<keyword evidence="4" id="KW-1185">Reference proteome</keyword>
<evidence type="ECO:0000313" key="4">
    <source>
        <dbReference type="Proteomes" id="UP000789739"/>
    </source>
</evidence>
<keyword evidence="2" id="KW-1133">Transmembrane helix</keyword>